<dbReference type="Pfam" id="PF01717">
    <property type="entry name" value="Meth_synt_2"/>
    <property type="match status" value="1"/>
</dbReference>
<dbReference type="GO" id="GO:0009086">
    <property type="term" value="P:methionine biosynthetic process"/>
    <property type="evidence" value="ECO:0007669"/>
    <property type="project" value="InterPro"/>
</dbReference>
<dbReference type="EMBL" id="UINC01121393">
    <property type="protein sequence ID" value="SVC96523.1"/>
    <property type="molecule type" value="Genomic_DNA"/>
</dbReference>
<name>A0A382RFR6_9ZZZZ</name>
<organism evidence="2">
    <name type="scientific">marine metagenome</name>
    <dbReference type="NCBI Taxonomy" id="408172"/>
    <lineage>
        <taxon>unclassified sequences</taxon>
        <taxon>metagenomes</taxon>
        <taxon>ecological metagenomes</taxon>
    </lineage>
</organism>
<accession>A0A382RFR6</accession>
<dbReference type="InterPro" id="IPR002629">
    <property type="entry name" value="Met_Synth_C/arc"/>
</dbReference>
<dbReference type="SUPFAM" id="SSF51726">
    <property type="entry name" value="UROD/MetE-like"/>
    <property type="match status" value="1"/>
</dbReference>
<dbReference type="Gene3D" id="3.20.20.210">
    <property type="match status" value="1"/>
</dbReference>
<dbReference type="AlphaFoldDB" id="A0A382RFR6"/>
<sequence length="216" mass="24267">MFVATKGRPLATTITGSLPRPSWFTSDLDQKSFSIGMGGRIFREQYTDAVQCLMGDQRRAGLDILTDGDMRFDLDIGGRSWFGYIFDRMDGLGSVDVRPQPKYPSPREQTPGDILQEVSETRLPPVVEGPVGRGRLEYTDVWKAAQRLAHEPVKLGCCSVQWIEMYADNQHYKSREDTLMAMSEVLNVEHQELAKAGCPIIQIEEPAIHFNGSEDL</sequence>
<evidence type="ECO:0000313" key="2">
    <source>
        <dbReference type="EMBL" id="SVC96523.1"/>
    </source>
</evidence>
<protein>
    <recommendedName>
        <fullName evidence="1">Cobalamin-independent methionine synthase MetE C-terminal/archaeal domain-containing protein</fullName>
    </recommendedName>
</protein>
<feature type="domain" description="Cobalamin-independent methionine synthase MetE C-terminal/archaeal" evidence="1">
    <location>
        <begin position="118"/>
        <end position="208"/>
    </location>
</feature>
<dbReference type="InterPro" id="IPR038071">
    <property type="entry name" value="UROD/MetE-like_sf"/>
</dbReference>
<feature type="non-terminal residue" evidence="2">
    <location>
        <position position="216"/>
    </location>
</feature>
<dbReference type="GO" id="GO:0003871">
    <property type="term" value="F:5-methyltetrahydropteroyltriglutamate-homocysteine S-methyltransferase activity"/>
    <property type="evidence" value="ECO:0007669"/>
    <property type="project" value="InterPro"/>
</dbReference>
<reference evidence="2" key="1">
    <citation type="submission" date="2018-05" db="EMBL/GenBank/DDBJ databases">
        <authorList>
            <person name="Lanie J.A."/>
            <person name="Ng W.-L."/>
            <person name="Kazmierczak K.M."/>
            <person name="Andrzejewski T.M."/>
            <person name="Davidsen T.M."/>
            <person name="Wayne K.J."/>
            <person name="Tettelin H."/>
            <person name="Glass J.I."/>
            <person name="Rusch D."/>
            <person name="Podicherti R."/>
            <person name="Tsui H.-C.T."/>
            <person name="Winkler M.E."/>
        </authorList>
    </citation>
    <scope>NUCLEOTIDE SEQUENCE</scope>
</reference>
<dbReference type="GO" id="GO:0008270">
    <property type="term" value="F:zinc ion binding"/>
    <property type="evidence" value="ECO:0007669"/>
    <property type="project" value="InterPro"/>
</dbReference>
<proteinExistence type="predicted"/>
<gene>
    <name evidence="2" type="ORF">METZ01_LOCUS349377</name>
</gene>
<evidence type="ECO:0000259" key="1">
    <source>
        <dbReference type="Pfam" id="PF01717"/>
    </source>
</evidence>